<dbReference type="AlphaFoldDB" id="A0A0R1RXA5"/>
<dbReference type="Proteomes" id="UP000051264">
    <property type="component" value="Unassembled WGS sequence"/>
</dbReference>
<dbReference type="EC" id="4.4.1.13" evidence="2"/>
<dbReference type="InterPro" id="IPR004839">
    <property type="entry name" value="Aminotransferase_I/II_large"/>
</dbReference>
<accession>A0A0R1RXA5</accession>
<evidence type="ECO:0000259" key="6">
    <source>
        <dbReference type="Pfam" id="PF00155"/>
    </source>
</evidence>
<organism evidence="7 8">
    <name type="scientific">Latilactobacillus fuchuensis DSM 14340 = JCM 11249</name>
    <dbReference type="NCBI Taxonomy" id="1423747"/>
    <lineage>
        <taxon>Bacteria</taxon>
        <taxon>Bacillati</taxon>
        <taxon>Bacillota</taxon>
        <taxon>Bacilli</taxon>
        <taxon>Lactobacillales</taxon>
        <taxon>Lactobacillaceae</taxon>
        <taxon>Latilactobacillus</taxon>
    </lineage>
</organism>
<dbReference type="CDD" id="cd00609">
    <property type="entry name" value="AAT_like"/>
    <property type="match status" value="1"/>
</dbReference>
<evidence type="ECO:0000256" key="3">
    <source>
        <dbReference type="ARBA" id="ARBA00022898"/>
    </source>
</evidence>
<dbReference type="PATRIC" id="fig|1423747.3.peg.551"/>
<dbReference type="RefSeq" id="WP_025083944.1">
    <property type="nucleotide sequence ID" value="NZ_AZEX01000014.1"/>
</dbReference>
<comment type="similarity">
    <text evidence="5">Belongs to the class-II pyridoxal-phosphate-dependent aminotransferase family. MalY/PatB cystathionine beta-lyase subfamily.</text>
</comment>
<dbReference type="InterPro" id="IPR015424">
    <property type="entry name" value="PyrdxlP-dep_Trfase"/>
</dbReference>
<evidence type="ECO:0000313" key="7">
    <source>
        <dbReference type="EMBL" id="KRL61645.1"/>
    </source>
</evidence>
<dbReference type="PANTHER" id="PTHR43525:SF1">
    <property type="entry name" value="PROTEIN MALY"/>
    <property type="match status" value="1"/>
</dbReference>
<keyword evidence="3" id="KW-0663">Pyridoxal phosphate</keyword>
<proteinExistence type="inferred from homology"/>
<dbReference type="InterPro" id="IPR015421">
    <property type="entry name" value="PyrdxlP-dep_Trfase_major"/>
</dbReference>
<evidence type="ECO:0000256" key="2">
    <source>
        <dbReference type="ARBA" id="ARBA00012224"/>
    </source>
</evidence>
<dbReference type="STRING" id="1423747.FC69_GL000540"/>
<evidence type="ECO:0000313" key="8">
    <source>
        <dbReference type="Proteomes" id="UP000051264"/>
    </source>
</evidence>
<dbReference type="InterPro" id="IPR051798">
    <property type="entry name" value="Class-II_PLP-Dep_Aminotrans"/>
</dbReference>
<dbReference type="SUPFAM" id="SSF53383">
    <property type="entry name" value="PLP-dependent transferases"/>
    <property type="match status" value="1"/>
</dbReference>
<reference evidence="7 8" key="1">
    <citation type="journal article" date="2015" name="Genome Announc.">
        <title>Expanding the biotechnology potential of lactobacilli through comparative genomics of 213 strains and associated genera.</title>
        <authorList>
            <person name="Sun Z."/>
            <person name="Harris H.M."/>
            <person name="McCann A."/>
            <person name="Guo C."/>
            <person name="Argimon S."/>
            <person name="Zhang W."/>
            <person name="Yang X."/>
            <person name="Jeffery I.B."/>
            <person name="Cooney J.C."/>
            <person name="Kagawa T.F."/>
            <person name="Liu W."/>
            <person name="Song Y."/>
            <person name="Salvetti E."/>
            <person name="Wrobel A."/>
            <person name="Rasinkangas P."/>
            <person name="Parkhill J."/>
            <person name="Rea M.C."/>
            <person name="O'Sullivan O."/>
            <person name="Ritari J."/>
            <person name="Douillard F.P."/>
            <person name="Paul Ross R."/>
            <person name="Yang R."/>
            <person name="Briner A.E."/>
            <person name="Felis G.E."/>
            <person name="de Vos W.M."/>
            <person name="Barrangou R."/>
            <person name="Klaenhammer T.R."/>
            <person name="Caufield P.W."/>
            <person name="Cui Y."/>
            <person name="Zhang H."/>
            <person name="O'Toole P.W."/>
        </authorList>
    </citation>
    <scope>NUCLEOTIDE SEQUENCE [LARGE SCALE GENOMIC DNA]</scope>
    <source>
        <strain evidence="7 8">DSM 14340</strain>
    </source>
</reference>
<evidence type="ECO:0000256" key="4">
    <source>
        <dbReference type="ARBA" id="ARBA00023239"/>
    </source>
</evidence>
<protein>
    <recommendedName>
        <fullName evidence="2">cysteine-S-conjugate beta-lyase</fullName>
        <ecNumber evidence="2">4.4.1.13</ecNumber>
    </recommendedName>
</protein>
<dbReference type="PANTHER" id="PTHR43525">
    <property type="entry name" value="PROTEIN MALY"/>
    <property type="match status" value="1"/>
</dbReference>
<evidence type="ECO:0000256" key="5">
    <source>
        <dbReference type="ARBA" id="ARBA00037974"/>
    </source>
</evidence>
<dbReference type="GO" id="GO:0030170">
    <property type="term" value="F:pyridoxal phosphate binding"/>
    <property type="evidence" value="ECO:0007669"/>
    <property type="project" value="InterPro"/>
</dbReference>
<dbReference type="InterPro" id="IPR015422">
    <property type="entry name" value="PyrdxlP-dep_Trfase_small"/>
</dbReference>
<evidence type="ECO:0000256" key="1">
    <source>
        <dbReference type="ARBA" id="ARBA00001933"/>
    </source>
</evidence>
<dbReference type="Gene3D" id="3.90.1150.10">
    <property type="entry name" value="Aspartate Aminotransferase, domain 1"/>
    <property type="match status" value="1"/>
</dbReference>
<dbReference type="Gene3D" id="3.40.640.10">
    <property type="entry name" value="Type I PLP-dependent aspartate aminotransferase-like (Major domain)"/>
    <property type="match status" value="1"/>
</dbReference>
<comment type="cofactor">
    <cofactor evidence="1">
        <name>pyridoxal 5'-phosphate</name>
        <dbReference type="ChEBI" id="CHEBI:597326"/>
    </cofactor>
</comment>
<dbReference type="GO" id="GO:0047804">
    <property type="term" value="F:cysteine-S-conjugate beta-lyase activity"/>
    <property type="evidence" value="ECO:0007669"/>
    <property type="project" value="UniProtKB-EC"/>
</dbReference>
<feature type="domain" description="Aminotransferase class I/classII large" evidence="6">
    <location>
        <begin position="33"/>
        <end position="380"/>
    </location>
</feature>
<sequence>MTKVDFDSVVNRYETYSTQWDYVKDRFGVANLLPFTISDMDFKAPQGVSDVIEQTAKRGLFGYTRWNNPEFKGAIVNWFDQRYQVTIDPQEIVYSPSVIFSLAKLIEQFSQPKGKIVTFSPCYDAFINTVTANDRQLVELEITPDVDLQQLEQIFIKEQPQMFLLCNPQNPLGIAWSKVQLKLMVDLCNQYQVAIISDEIHMDVVRKNTEVHSLAEYFKQVTVKGAVITSASKAFNIPALGCSYVLLPDEDVREMFLFTLKQKNALSSVPYLGMLATIECYNHQAEWLDQLNDYIDDNFKYMAAFLKKELDIDYPIPNATYLGWIDIQSLGISMADLQKELVEKQRVAIMDGQIYGYGGSNHLRYNLGAPRSKIEIGLNKLAAAVRAIKNRA</sequence>
<name>A0A0R1RXA5_9LACO</name>
<gene>
    <name evidence="7" type="ORF">FC69_GL000540</name>
</gene>
<comment type="caution">
    <text evidence="7">The sequence shown here is derived from an EMBL/GenBank/DDBJ whole genome shotgun (WGS) entry which is preliminary data.</text>
</comment>
<dbReference type="EMBL" id="AZEX01000014">
    <property type="protein sequence ID" value="KRL61645.1"/>
    <property type="molecule type" value="Genomic_DNA"/>
</dbReference>
<dbReference type="OrthoDB" id="9802872at2"/>
<dbReference type="Pfam" id="PF00155">
    <property type="entry name" value="Aminotran_1_2"/>
    <property type="match status" value="1"/>
</dbReference>
<keyword evidence="4" id="KW-0456">Lyase</keyword>
<dbReference type="eggNOG" id="COG1168">
    <property type="taxonomic scope" value="Bacteria"/>
</dbReference>